<dbReference type="AlphaFoldDB" id="A0A317WLK5"/>
<comment type="caution">
    <text evidence="1">The sequence shown here is derived from an EMBL/GenBank/DDBJ whole genome shotgun (WGS) entry which is preliminary data.</text>
</comment>
<dbReference type="EMBL" id="MSFK01000014">
    <property type="protein sequence ID" value="PWY87354.1"/>
    <property type="molecule type" value="Genomic_DNA"/>
</dbReference>
<keyword evidence="2" id="KW-1185">Reference proteome</keyword>
<reference evidence="1 2" key="1">
    <citation type="submission" date="2016-12" db="EMBL/GenBank/DDBJ databases">
        <title>The genomes of Aspergillus section Nigri reveals drivers in fungal speciation.</title>
        <authorList>
            <consortium name="DOE Joint Genome Institute"/>
            <person name="Vesth T.C."/>
            <person name="Nybo J."/>
            <person name="Theobald S."/>
            <person name="Brandl J."/>
            <person name="Frisvad J.C."/>
            <person name="Nielsen K.F."/>
            <person name="Lyhne E.K."/>
            <person name="Kogle M.E."/>
            <person name="Kuo A."/>
            <person name="Riley R."/>
            <person name="Clum A."/>
            <person name="Nolan M."/>
            <person name="Lipzen A."/>
            <person name="Salamov A."/>
            <person name="Henrissat B."/>
            <person name="Wiebenga A."/>
            <person name="De Vries R.P."/>
            <person name="Grigoriev I.V."/>
            <person name="Mortensen U.H."/>
            <person name="Andersen M.R."/>
            <person name="Baker S.E."/>
        </authorList>
    </citation>
    <scope>NUCLEOTIDE SEQUENCE [LARGE SCALE GENOMIC DNA]</scope>
    <source>
        <strain evidence="1 2">CBS 115572</strain>
    </source>
</reference>
<proteinExistence type="predicted"/>
<dbReference type="Proteomes" id="UP000246702">
    <property type="component" value="Unassembled WGS sequence"/>
</dbReference>
<sequence length="79" mass="8993">MDMPLCGRPRKPRPLRYCSRIAICIQQPLGLMLTGDNSSRCSVAIYLQPCCISKLLEALLRLAFLGQTQMAQIKRYLHQ</sequence>
<name>A0A317WLK5_9EURO</name>
<dbReference type="OrthoDB" id="5426359at2759"/>
<dbReference type="GeneID" id="37119797"/>
<evidence type="ECO:0000313" key="2">
    <source>
        <dbReference type="Proteomes" id="UP000246702"/>
    </source>
</evidence>
<accession>A0A317WLK5</accession>
<gene>
    <name evidence="1" type="ORF">BO94DRAFT_76184</name>
</gene>
<dbReference type="RefSeq" id="XP_025467562.1">
    <property type="nucleotide sequence ID" value="XM_025617654.1"/>
</dbReference>
<evidence type="ECO:0000313" key="1">
    <source>
        <dbReference type="EMBL" id="PWY87354.1"/>
    </source>
</evidence>
<protein>
    <submittedName>
        <fullName evidence="1">Uncharacterized protein</fullName>
    </submittedName>
</protein>
<organism evidence="1 2">
    <name type="scientific">Aspergillus sclerotioniger CBS 115572</name>
    <dbReference type="NCBI Taxonomy" id="1450535"/>
    <lineage>
        <taxon>Eukaryota</taxon>
        <taxon>Fungi</taxon>
        <taxon>Dikarya</taxon>
        <taxon>Ascomycota</taxon>
        <taxon>Pezizomycotina</taxon>
        <taxon>Eurotiomycetes</taxon>
        <taxon>Eurotiomycetidae</taxon>
        <taxon>Eurotiales</taxon>
        <taxon>Aspergillaceae</taxon>
        <taxon>Aspergillus</taxon>
        <taxon>Aspergillus subgen. Circumdati</taxon>
    </lineage>
</organism>